<evidence type="ECO:0000313" key="2">
    <source>
        <dbReference type="Proteomes" id="UP000027120"/>
    </source>
</evidence>
<proteinExistence type="predicted"/>
<gene>
    <name evidence="1" type="ORF">CISIN_1g041451mg</name>
</gene>
<organism evidence="1 2">
    <name type="scientific">Citrus sinensis</name>
    <name type="common">Sweet orange</name>
    <name type="synonym">Citrus aurantium var. sinensis</name>
    <dbReference type="NCBI Taxonomy" id="2711"/>
    <lineage>
        <taxon>Eukaryota</taxon>
        <taxon>Viridiplantae</taxon>
        <taxon>Streptophyta</taxon>
        <taxon>Embryophyta</taxon>
        <taxon>Tracheophyta</taxon>
        <taxon>Spermatophyta</taxon>
        <taxon>Magnoliopsida</taxon>
        <taxon>eudicotyledons</taxon>
        <taxon>Gunneridae</taxon>
        <taxon>Pentapetalae</taxon>
        <taxon>rosids</taxon>
        <taxon>malvids</taxon>
        <taxon>Sapindales</taxon>
        <taxon>Rutaceae</taxon>
        <taxon>Aurantioideae</taxon>
        <taxon>Citrus</taxon>
    </lineage>
</organism>
<protein>
    <submittedName>
        <fullName evidence="1">Uncharacterized protein</fullName>
    </submittedName>
</protein>
<dbReference type="AlphaFoldDB" id="A0A067D7D4"/>
<name>A0A067D7D4_CITSI</name>
<accession>A0A067D7D4</accession>
<dbReference type="EMBL" id="KK787593">
    <property type="protein sequence ID" value="KDO38693.1"/>
    <property type="molecule type" value="Genomic_DNA"/>
</dbReference>
<keyword evidence="2" id="KW-1185">Reference proteome</keyword>
<evidence type="ECO:0000313" key="1">
    <source>
        <dbReference type="EMBL" id="KDO38693.1"/>
    </source>
</evidence>
<reference evidence="1 2" key="1">
    <citation type="submission" date="2014-04" db="EMBL/GenBank/DDBJ databases">
        <authorList>
            <consortium name="International Citrus Genome Consortium"/>
            <person name="Gmitter F."/>
            <person name="Chen C."/>
            <person name="Farmerie W."/>
            <person name="Harkins T."/>
            <person name="Desany B."/>
            <person name="Mohiuddin M."/>
            <person name="Kodira C."/>
            <person name="Borodovsky M."/>
            <person name="Lomsadze A."/>
            <person name="Burns P."/>
            <person name="Jenkins J."/>
            <person name="Prochnik S."/>
            <person name="Shu S."/>
            <person name="Chapman J."/>
            <person name="Pitluck S."/>
            <person name="Schmutz J."/>
            <person name="Rokhsar D."/>
        </authorList>
    </citation>
    <scope>NUCLEOTIDE SEQUENCE</scope>
</reference>
<dbReference type="Proteomes" id="UP000027120">
    <property type="component" value="Unassembled WGS sequence"/>
</dbReference>
<sequence>MEKATQCGGSVTTITLHLMVNEHRGNVGRDDSSCFAEVNRLKNGRN</sequence>